<proteinExistence type="predicted"/>
<dbReference type="PROSITE" id="PS51257">
    <property type="entry name" value="PROKAR_LIPOPROTEIN"/>
    <property type="match status" value="1"/>
</dbReference>
<reference evidence="2 3" key="1">
    <citation type="submission" date="2023-05" db="EMBL/GenBank/DDBJ databases">
        <title>A 100% complete, gapless, phased diploid assembly of the Scenedesmus obliquus UTEX 3031 genome.</title>
        <authorList>
            <person name="Biondi T.C."/>
            <person name="Hanschen E.R."/>
            <person name="Kwon T."/>
            <person name="Eng W."/>
            <person name="Kruse C.P.S."/>
            <person name="Koehler S.I."/>
            <person name="Kunde Y."/>
            <person name="Gleasner C.D."/>
            <person name="You Mak K.T."/>
            <person name="Polle J."/>
            <person name="Hovde B.T."/>
            <person name="Starkenburg S.R."/>
        </authorList>
    </citation>
    <scope>NUCLEOTIDE SEQUENCE [LARGE SCALE GENOMIC DNA]</scope>
    <source>
        <strain evidence="2 3">DOE0152z</strain>
    </source>
</reference>
<sequence length="239" mass="25389">MRKQKPLSCILGVLIACCLGLATATGVDGSIARDVPAPGTITCLTSPGTPAPAGNPLDSEQTLLQQPVSGDLLCATYFARCVDGGSCSDAEVEAGKWRWVYGSLTDFECKELQAEDMSGNFKTRDLPPAVAPKAYRKVDGVDMCARYKFQCTKGDKTCTAAEIKSRAWKWAYMPLSSSTCVELKTYANKNDAAIKNVLCCSSTNCNRPSPALDPHTKVITNSAAAASLSKPQQGPAQHS</sequence>
<evidence type="ECO:0000313" key="3">
    <source>
        <dbReference type="Proteomes" id="UP001244341"/>
    </source>
</evidence>
<evidence type="ECO:0000256" key="1">
    <source>
        <dbReference type="SAM" id="SignalP"/>
    </source>
</evidence>
<accession>A0ABY8UHG1</accession>
<feature type="signal peptide" evidence="1">
    <location>
        <begin position="1"/>
        <end position="24"/>
    </location>
</feature>
<organism evidence="2 3">
    <name type="scientific">Tetradesmus obliquus</name>
    <name type="common">Green alga</name>
    <name type="synonym">Acutodesmus obliquus</name>
    <dbReference type="NCBI Taxonomy" id="3088"/>
    <lineage>
        <taxon>Eukaryota</taxon>
        <taxon>Viridiplantae</taxon>
        <taxon>Chlorophyta</taxon>
        <taxon>core chlorophytes</taxon>
        <taxon>Chlorophyceae</taxon>
        <taxon>CS clade</taxon>
        <taxon>Sphaeropleales</taxon>
        <taxon>Scenedesmaceae</taxon>
        <taxon>Tetradesmus</taxon>
    </lineage>
</organism>
<keyword evidence="3" id="KW-1185">Reference proteome</keyword>
<keyword evidence="1" id="KW-0732">Signal</keyword>
<dbReference type="Proteomes" id="UP001244341">
    <property type="component" value="Chromosome 12b"/>
</dbReference>
<dbReference type="EMBL" id="CP126219">
    <property type="protein sequence ID" value="WIA20964.1"/>
    <property type="molecule type" value="Genomic_DNA"/>
</dbReference>
<evidence type="ECO:0000313" key="2">
    <source>
        <dbReference type="EMBL" id="WIA20964.1"/>
    </source>
</evidence>
<feature type="chain" id="PRO_5046251641" evidence="1">
    <location>
        <begin position="25"/>
        <end position="239"/>
    </location>
</feature>
<protein>
    <submittedName>
        <fullName evidence="2">Uncharacterized protein</fullName>
    </submittedName>
</protein>
<name>A0ABY8UHG1_TETOB</name>
<gene>
    <name evidence="2" type="ORF">OEZ85_005301</name>
</gene>